<organism evidence="3 4">
    <name type="scientific">Actinomadura fibrosa</name>
    <dbReference type="NCBI Taxonomy" id="111802"/>
    <lineage>
        <taxon>Bacteria</taxon>
        <taxon>Bacillati</taxon>
        <taxon>Actinomycetota</taxon>
        <taxon>Actinomycetes</taxon>
        <taxon>Streptosporangiales</taxon>
        <taxon>Thermomonosporaceae</taxon>
        <taxon>Actinomadura</taxon>
    </lineage>
</organism>
<evidence type="ECO:0000256" key="1">
    <source>
        <dbReference type="SAM" id="MobiDB-lite"/>
    </source>
</evidence>
<dbReference type="Proteomes" id="UP001597063">
    <property type="component" value="Unassembled WGS sequence"/>
</dbReference>
<evidence type="ECO:0000313" key="4">
    <source>
        <dbReference type="Proteomes" id="UP001597063"/>
    </source>
</evidence>
<dbReference type="RefSeq" id="WP_370784329.1">
    <property type="nucleotide sequence ID" value="NZ_CAACUY010000003.1"/>
</dbReference>
<dbReference type="PANTHER" id="PTHR35894:SF1">
    <property type="entry name" value="PHOSPHORIBULOKINASE _ URIDINE KINASE FAMILY"/>
    <property type="match status" value="1"/>
</dbReference>
<dbReference type="Pfam" id="PF13191">
    <property type="entry name" value="AAA_16"/>
    <property type="match status" value="1"/>
</dbReference>
<dbReference type="InterPro" id="IPR041664">
    <property type="entry name" value="AAA_16"/>
</dbReference>
<dbReference type="InterPro" id="IPR027417">
    <property type="entry name" value="P-loop_NTPase"/>
</dbReference>
<accession>A0ABW2XQ61</accession>
<feature type="region of interest" description="Disordered" evidence="1">
    <location>
        <begin position="1"/>
        <end position="23"/>
    </location>
</feature>
<protein>
    <recommendedName>
        <fullName evidence="2">Orc1-like AAA ATPase domain-containing protein</fullName>
    </recommendedName>
</protein>
<reference evidence="4" key="1">
    <citation type="journal article" date="2019" name="Int. J. Syst. Evol. Microbiol.">
        <title>The Global Catalogue of Microorganisms (GCM) 10K type strain sequencing project: providing services to taxonomists for standard genome sequencing and annotation.</title>
        <authorList>
            <consortium name="The Broad Institute Genomics Platform"/>
            <consortium name="The Broad Institute Genome Sequencing Center for Infectious Disease"/>
            <person name="Wu L."/>
            <person name="Ma J."/>
        </authorList>
    </citation>
    <scope>NUCLEOTIDE SEQUENCE [LARGE SCALE GENOMIC DNA]</scope>
    <source>
        <strain evidence="4">JCM 9371</strain>
    </source>
</reference>
<dbReference type="EMBL" id="JBHTGP010000015">
    <property type="protein sequence ID" value="MFD0688641.1"/>
    <property type="molecule type" value="Genomic_DNA"/>
</dbReference>
<sequence>MSASDEPRVPPIDDNPFPPGATAGVQNLTEEVVTVETAEVVKATRLLTSYFQRSDEEQGRAVMVIGEAGSGKSHLLFDLLRRTRDRSGVDGEHMYIDSQGSNFLDLYKGNFLAAFNQDEVVSRLRRYYADIVADSLKNTGFPDDVTSRVRDTTIDPQRFVNQFNLAESAFLEEMKARLREVTRDEEFGTALTLLMRRDLARDVWAWLEGNPPSPLLRERNITSHIDGESKAIEAMGVLALLYRGRTRHFVLAFDQLEKVLPSASPPTRETREALRRLIELMTDQGIFLVLSGLRELDTALEPQEEGVVARIEPKGLTQDEVRTYIERCVARKGPGLGLGPFNERIAEYIAYLAGDSARRVVQICWSCYAQSRESGQVTQTMVDQAAIGRAQQDRHQVDRRIREQLSKQGRNFERNHPVQDEDGPRAPYWVPVGSTGCALFVTESLIRKEDAKRLIRDAESVRRAAPRGRLALIVNGFLSAEVEAQLKPHFDEDPLTYVPATFAEQFSWLMRHMSEQIEMSSAAQDQVQEQLNLVRGSVNRLSAAQGSTQNFLETLMYQVEKMHSTLEQQYTELARGLLRDERDRAERPSPLPDDVEQEFATTLGVLRELTGLDTALGELFGRRPTSGPPGLLMRLQNREVVSAVGVATLAEQVIEAFRASVGNWCGELDGVPTDDQIDTLNALSRNYETIVDFLPVSLLGSLTDVVAEIPSRSQAPGRAGERVLLSRTDMYALLRDLGHRVRGLLAQGGRRG</sequence>
<comment type="caution">
    <text evidence="3">The sequence shown here is derived from an EMBL/GenBank/DDBJ whole genome shotgun (WGS) entry which is preliminary data.</text>
</comment>
<name>A0ABW2XQ61_9ACTN</name>
<feature type="domain" description="Orc1-like AAA ATPase" evidence="2">
    <location>
        <begin position="45"/>
        <end position="282"/>
    </location>
</feature>
<keyword evidence="4" id="KW-1185">Reference proteome</keyword>
<evidence type="ECO:0000259" key="2">
    <source>
        <dbReference type="Pfam" id="PF13191"/>
    </source>
</evidence>
<dbReference type="SUPFAM" id="SSF52540">
    <property type="entry name" value="P-loop containing nucleoside triphosphate hydrolases"/>
    <property type="match status" value="1"/>
</dbReference>
<dbReference type="InterPro" id="IPR052026">
    <property type="entry name" value="ExeA_AAA_ATPase_DNA-bind"/>
</dbReference>
<dbReference type="PANTHER" id="PTHR35894">
    <property type="entry name" value="GENERAL SECRETION PATHWAY PROTEIN A-RELATED"/>
    <property type="match status" value="1"/>
</dbReference>
<proteinExistence type="predicted"/>
<gene>
    <name evidence="3" type="ORF">ACFQZM_29395</name>
</gene>
<evidence type="ECO:0000313" key="3">
    <source>
        <dbReference type="EMBL" id="MFD0688641.1"/>
    </source>
</evidence>